<dbReference type="InterPro" id="IPR011010">
    <property type="entry name" value="DNA_brk_join_enz"/>
</dbReference>
<dbReference type="EMBL" id="UFYW01000001">
    <property type="protein sequence ID" value="STD84143.1"/>
    <property type="molecule type" value="Genomic_DNA"/>
</dbReference>
<dbReference type="InterPro" id="IPR013762">
    <property type="entry name" value="Integrase-like_cat_sf"/>
</dbReference>
<dbReference type="InterPro" id="IPR028259">
    <property type="entry name" value="AP2-like_int_N"/>
</dbReference>
<dbReference type="Gene3D" id="1.10.150.130">
    <property type="match status" value="1"/>
</dbReference>
<dbReference type="GO" id="GO:0006310">
    <property type="term" value="P:DNA recombination"/>
    <property type="evidence" value="ECO:0007669"/>
    <property type="project" value="UniProtKB-KW"/>
</dbReference>
<accession>A0A376H1G9</accession>
<evidence type="ECO:0000259" key="5">
    <source>
        <dbReference type="PROSITE" id="PS51898"/>
    </source>
</evidence>
<dbReference type="RefSeq" id="WP_060813063.1">
    <property type="nucleotide sequence ID" value="NZ_JBHULA010000042.1"/>
</dbReference>
<keyword evidence="7" id="KW-1185">Reference proteome</keyword>
<dbReference type="OrthoDB" id="9803188at2"/>
<evidence type="ECO:0000313" key="7">
    <source>
        <dbReference type="Proteomes" id="UP000254807"/>
    </source>
</evidence>
<organism evidence="6 7">
    <name type="scientific">Enterococcus gallinarum</name>
    <dbReference type="NCBI Taxonomy" id="1353"/>
    <lineage>
        <taxon>Bacteria</taxon>
        <taxon>Bacillati</taxon>
        <taxon>Bacillota</taxon>
        <taxon>Bacilli</taxon>
        <taxon>Lactobacillales</taxon>
        <taxon>Enterococcaceae</taxon>
        <taxon>Enterococcus</taxon>
    </lineage>
</organism>
<dbReference type="InterPro" id="IPR002104">
    <property type="entry name" value="Integrase_catalytic"/>
</dbReference>
<evidence type="ECO:0000256" key="3">
    <source>
        <dbReference type="ARBA" id="ARBA00023125"/>
    </source>
</evidence>
<dbReference type="Proteomes" id="UP000254807">
    <property type="component" value="Unassembled WGS sequence"/>
</dbReference>
<keyword evidence="2" id="KW-0229">DNA integration</keyword>
<dbReference type="Pfam" id="PF00589">
    <property type="entry name" value="Phage_integrase"/>
    <property type="match status" value="1"/>
</dbReference>
<gene>
    <name evidence="6" type="primary">xerD_3</name>
    <name evidence="6" type="ORF">NCTC12360_02669</name>
</gene>
<reference evidence="6 7" key="1">
    <citation type="submission" date="2018-06" db="EMBL/GenBank/DDBJ databases">
        <authorList>
            <consortium name="Pathogen Informatics"/>
            <person name="Doyle S."/>
        </authorList>
    </citation>
    <scope>NUCLEOTIDE SEQUENCE [LARGE SCALE GENOMIC DNA]</scope>
    <source>
        <strain evidence="6 7">NCTC12360</strain>
    </source>
</reference>
<dbReference type="InterPro" id="IPR050808">
    <property type="entry name" value="Phage_Integrase"/>
</dbReference>
<dbReference type="CDD" id="cd01189">
    <property type="entry name" value="INT_ICEBs1_C_like"/>
    <property type="match status" value="1"/>
</dbReference>
<dbReference type="PROSITE" id="PS51898">
    <property type="entry name" value="TYR_RECOMBINASE"/>
    <property type="match status" value="1"/>
</dbReference>
<proteinExistence type="inferred from homology"/>
<evidence type="ECO:0000256" key="2">
    <source>
        <dbReference type="ARBA" id="ARBA00022908"/>
    </source>
</evidence>
<dbReference type="InterPro" id="IPR004107">
    <property type="entry name" value="Integrase_SAM-like_N"/>
</dbReference>
<evidence type="ECO:0000256" key="4">
    <source>
        <dbReference type="ARBA" id="ARBA00023172"/>
    </source>
</evidence>
<dbReference type="GO" id="GO:0003677">
    <property type="term" value="F:DNA binding"/>
    <property type="evidence" value="ECO:0007669"/>
    <property type="project" value="UniProtKB-KW"/>
</dbReference>
<dbReference type="Pfam" id="PF14659">
    <property type="entry name" value="Phage_int_SAM_3"/>
    <property type="match status" value="1"/>
</dbReference>
<dbReference type="AlphaFoldDB" id="A0A376H1G9"/>
<evidence type="ECO:0000256" key="1">
    <source>
        <dbReference type="ARBA" id="ARBA00008857"/>
    </source>
</evidence>
<dbReference type="InterPro" id="IPR010998">
    <property type="entry name" value="Integrase_recombinase_N"/>
</dbReference>
<keyword evidence="4" id="KW-0233">DNA recombination</keyword>
<keyword evidence="3" id="KW-0238">DNA-binding</keyword>
<sequence length="388" mass="46043">MAQIKPYKKQDGTINYMFDFYVGINPKTGKKQKTTRRGFKTEEEASLALAELSLLVATEQYVPKKHRTFNEIFTLWYKQYCNLVKESTAVTAKCEFKYAILPKFQEMKIQDITPIYCQQIVNEWYKDKPKRASRFIYYFNRVMEHAMFLELIYQNPMANVKKPVTNLNLNQYEEFSNFFTKEELIEFLRFTKENFDSERYAFFRTLAFTGLRKGEAFALTWEDINFDEKYLEVTKTVAKGDRNKTLIHPPKTKAGFRRISLDDTTLVALKTWQEKQAIKFDLPKLNPKQIIFSNYKNTYLESGITKEWFLTIQRLYRKKTGKEIKTITMHGFRHTHASLLYKANIPIKEAQERLGHSNVKTTLNIYTHLSKDQRDKTANRFAEFMNEI</sequence>
<dbReference type="Gene3D" id="1.10.443.10">
    <property type="entry name" value="Intergrase catalytic core"/>
    <property type="match status" value="1"/>
</dbReference>
<comment type="similarity">
    <text evidence="1">Belongs to the 'phage' integrase family.</text>
</comment>
<dbReference type="PANTHER" id="PTHR30629">
    <property type="entry name" value="PROPHAGE INTEGRASE"/>
    <property type="match status" value="1"/>
</dbReference>
<evidence type="ECO:0000313" key="6">
    <source>
        <dbReference type="EMBL" id="STD84143.1"/>
    </source>
</evidence>
<dbReference type="PANTHER" id="PTHR30629:SF2">
    <property type="entry name" value="PROPHAGE INTEGRASE INTS-RELATED"/>
    <property type="match status" value="1"/>
</dbReference>
<dbReference type="SUPFAM" id="SSF56349">
    <property type="entry name" value="DNA breaking-rejoining enzymes"/>
    <property type="match status" value="1"/>
</dbReference>
<name>A0A376H1G9_ENTGA</name>
<protein>
    <submittedName>
        <fullName evidence="6">Phage integrase</fullName>
    </submittedName>
</protein>
<dbReference type="GO" id="GO:0015074">
    <property type="term" value="P:DNA integration"/>
    <property type="evidence" value="ECO:0007669"/>
    <property type="project" value="UniProtKB-KW"/>
</dbReference>
<dbReference type="Pfam" id="PF14657">
    <property type="entry name" value="Arm-DNA-bind_4"/>
    <property type="match status" value="1"/>
</dbReference>
<feature type="domain" description="Tyr recombinase" evidence="5">
    <location>
        <begin position="174"/>
        <end position="379"/>
    </location>
</feature>